<feature type="domain" description="Tail specific protease" evidence="1">
    <location>
        <begin position="34"/>
        <end position="118"/>
    </location>
</feature>
<protein>
    <recommendedName>
        <fullName evidence="1">Tail specific protease domain-containing protein</fullName>
    </recommendedName>
</protein>
<dbReference type="EMBL" id="BMYF01000020">
    <property type="protein sequence ID" value="GHB47331.1"/>
    <property type="molecule type" value="Genomic_DNA"/>
</dbReference>
<dbReference type="SUPFAM" id="SSF52096">
    <property type="entry name" value="ClpP/crotonase"/>
    <property type="match status" value="1"/>
</dbReference>
<keyword evidence="3" id="KW-1185">Reference proteome</keyword>
<sequence>MNKKIRWILIAVLIVTIAYLASLSDPSEDESIRLVDINRNVYLITDHNTFSAGSIFAEMFKFYNMGQVIGQATGNLYSFNGFALAHFALPNSKLTYQISSVYNLANKKEEGMKSVEPDEFLNLEVDPVNYIFRNYIDN</sequence>
<dbReference type="Gene3D" id="3.90.226.10">
    <property type="entry name" value="2-enoyl-CoA Hydratase, Chain A, domain 1"/>
    <property type="match status" value="1"/>
</dbReference>
<accession>A0A8J3CZ25</accession>
<evidence type="ECO:0000313" key="2">
    <source>
        <dbReference type="EMBL" id="GHB47331.1"/>
    </source>
</evidence>
<dbReference type="InterPro" id="IPR005151">
    <property type="entry name" value="Tail-specific_protease"/>
</dbReference>
<dbReference type="AlphaFoldDB" id="A0A8J3CZ25"/>
<proteinExistence type="predicted"/>
<reference evidence="2" key="1">
    <citation type="journal article" date="2014" name="Int. J. Syst. Evol. Microbiol.">
        <title>Complete genome sequence of Corynebacterium casei LMG S-19264T (=DSM 44701T), isolated from a smear-ripened cheese.</title>
        <authorList>
            <consortium name="US DOE Joint Genome Institute (JGI-PGF)"/>
            <person name="Walter F."/>
            <person name="Albersmeier A."/>
            <person name="Kalinowski J."/>
            <person name="Ruckert C."/>
        </authorList>
    </citation>
    <scope>NUCLEOTIDE SEQUENCE</scope>
    <source>
        <strain evidence="2">KCTC 23224</strain>
    </source>
</reference>
<organism evidence="2 3">
    <name type="scientific">Mongoliitalea lutea</name>
    <dbReference type="NCBI Taxonomy" id="849756"/>
    <lineage>
        <taxon>Bacteria</taxon>
        <taxon>Pseudomonadati</taxon>
        <taxon>Bacteroidota</taxon>
        <taxon>Cytophagia</taxon>
        <taxon>Cytophagales</taxon>
        <taxon>Cyclobacteriaceae</taxon>
        <taxon>Mongoliitalea</taxon>
    </lineage>
</organism>
<dbReference type="InterPro" id="IPR029045">
    <property type="entry name" value="ClpP/crotonase-like_dom_sf"/>
</dbReference>
<evidence type="ECO:0000259" key="1">
    <source>
        <dbReference type="Pfam" id="PF03572"/>
    </source>
</evidence>
<dbReference type="Proteomes" id="UP000642809">
    <property type="component" value="Unassembled WGS sequence"/>
</dbReference>
<gene>
    <name evidence="2" type="ORF">GCM10008106_30360</name>
</gene>
<dbReference type="RefSeq" id="WP_189584558.1">
    <property type="nucleotide sequence ID" value="NZ_BMYF01000020.1"/>
</dbReference>
<dbReference type="Pfam" id="PF03572">
    <property type="entry name" value="Peptidase_S41"/>
    <property type="match status" value="1"/>
</dbReference>
<evidence type="ECO:0000313" key="3">
    <source>
        <dbReference type="Proteomes" id="UP000642809"/>
    </source>
</evidence>
<reference evidence="2" key="2">
    <citation type="submission" date="2020-09" db="EMBL/GenBank/DDBJ databases">
        <authorList>
            <person name="Sun Q."/>
            <person name="Kim S."/>
        </authorList>
    </citation>
    <scope>NUCLEOTIDE SEQUENCE</scope>
    <source>
        <strain evidence="2">KCTC 23224</strain>
    </source>
</reference>
<name>A0A8J3CZ25_9BACT</name>
<comment type="caution">
    <text evidence="2">The sequence shown here is derived from an EMBL/GenBank/DDBJ whole genome shotgun (WGS) entry which is preliminary data.</text>
</comment>
<dbReference type="GO" id="GO:0008236">
    <property type="term" value="F:serine-type peptidase activity"/>
    <property type="evidence" value="ECO:0007669"/>
    <property type="project" value="InterPro"/>
</dbReference>
<dbReference type="GO" id="GO:0006508">
    <property type="term" value="P:proteolysis"/>
    <property type="evidence" value="ECO:0007669"/>
    <property type="project" value="InterPro"/>
</dbReference>